<feature type="compositionally biased region" description="Polar residues" evidence="5">
    <location>
        <begin position="44"/>
        <end position="56"/>
    </location>
</feature>
<reference evidence="7" key="1">
    <citation type="submission" date="2022-12" db="EMBL/GenBank/DDBJ databases">
        <authorList>
            <person name="Petersen C."/>
        </authorList>
    </citation>
    <scope>NUCLEOTIDE SEQUENCE</scope>
    <source>
        <strain evidence="7">IBT 21472</strain>
    </source>
</reference>
<dbReference type="CDD" id="cd00067">
    <property type="entry name" value="GAL4"/>
    <property type="match status" value="1"/>
</dbReference>
<evidence type="ECO:0000313" key="8">
    <source>
        <dbReference type="Proteomes" id="UP001147746"/>
    </source>
</evidence>
<evidence type="ECO:0000256" key="3">
    <source>
        <dbReference type="ARBA" id="ARBA00023163"/>
    </source>
</evidence>
<dbReference type="GO" id="GO:0001228">
    <property type="term" value="F:DNA-binding transcription activator activity, RNA polymerase II-specific"/>
    <property type="evidence" value="ECO:0007669"/>
    <property type="project" value="TreeGrafter"/>
</dbReference>
<evidence type="ECO:0000256" key="1">
    <source>
        <dbReference type="ARBA" id="ARBA00023015"/>
    </source>
</evidence>
<keyword evidence="4" id="KW-0539">Nucleus</keyword>
<dbReference type="PANTHER" id="PTHR47784:SF14">
    <property type="entry name" value="ZN(II)2CYS6 TRANSCRIPTION FACTOR (EUROFUNG)"/>
    <property type="match status" value="1"/>
</dbReference>
<sequence>MPSRRSHTKSRKGCLECKRRHIKCDEELPKCTLCRKRKLECSYPPNSNDLDSSQGSPAPRDDSESTLTPSDDLAIPNRMVEMRLMHQYLTSTHLTLARDGMSSHHLAMVIPRMATSFPYLLDSILALTALHLATVEPENHLTWLDAAVRYQSHSCSGMGKVLPVITPEHYEPAFMSSIFIMLFAIGFSGLSRANRPMDPIAAVLEVRTLITGCAMLFNRFSEVGAQVDLERWSEISGIQECLEIEPQPDNKTSDNGPLKLLELHKNLMNSLMRLLAVIDIDRSPNQPVYKAAWDSLHQAVGPWPRLGDHGGVISWPFLITEEFISLAQNGHWIARILFLHYSVAMRLWGNRWYVRDWGRRSVLAILNTIDEIPPHWAETISWIKEGVEIND</sequence>
<dbReference type="SUPFAM" id="SSF57701">
    <property type="entry name" value="Zn2/Cys6 DNA-binding domain"/>
    <property type="match status" value="1"/>
</dbReference>
<dbReference type="Gene3D" id="4.10.240.10">
    <property type="entry name" value="Zn(2)-C6 fungal-type DNA-binding domain"/>
    <property type="match status" value="1"/>
</dbReference>
<keyword evidence="2" id="KW-0238">DNA-binding</keyword>
<dbReference type="InterPro" id="IPR036864">
    <property type="entry name" value="Zn2-C6_fun-type_DNA-bd_sf"/>
</dbReference>
<dbReference type="PROSITE" id="PS00463">
    <property type="entry name" value="ZN2_CY6_FUNGAL_1"/>
    <property type="match status" value="1"/>
</dbReference>
<keyword evidence="1" id="KW-0805">Transcription regulation</keyword>
<dbReference type="GO" id="GO:0008270">
    <property type="term" value="F:zinc ion binding"/>
    <property type="evidence" value="ECO:0007669"/>
    <property type="project" value="InterPro"/>
</dbReference>
<dbReference type="InterPro" id="IPR001138">
    <property type="entry name" value="Zn2Cys6_DnaBD"/>
</dbReference>
<dbReference type="PANTHER" id="PTHR47784">
    <property type="entry name" value="STEROL UPTAKE CONTROL PROTEIN 2"/>
    <property type="match status" value="1"/>
</dbReference>
<keyword evidence="8" id="KW-1185">Reference proteome</keyword>
<dbReference type="Pfam" id="PF00172">
    <property type="entry name" value="Zn_clus"/>
    <property type="match status" value="1"/>
</dbReference>
<comment type="caution">
    <text evidence="7">The sequence shown here is derived from an EMBL/GenBank/DDBJ whole genome shotgun (WGS) entry which is preliminary data.</text>
</comment>
<evidence type="ECO:0000259" key="6">
    <source>
        <dbReference type="PROSITE" id="PS50048"/>
    </source>
</evidence>
<protein>
    <recommendedName>
        <fullName evidence="6">Zn(2)-C6 fungal-type domain-containing protein</fullName>
    </recommendedName>
</protein>
<dbReference type="EMBL" id="JAPZBO010000001">
    <property type="protein sequence ID" value="KAJ5331206.1"/>
    <property type="molecule type" value="Genomic_DNA"/>
</dbReference>
<evidence type="ECO:0000313" key="7">
    <source>
        <dbReference type="EMBL" id="KAJ5331206.1"/>
    </source>
</evidence>
<accession>A0A9W9UC96</accession>
<gene>
    <name evidence="7" type="ORF">N7476_000989</name>
</gene>
<dbReference type="Proteomes" id="UP001147746">
    <property type="component" value="Unassembled WGS sequence"/>
</dbReference>
<dbReference type="SMART" id="SM00066">
    <property type="entry name" value="GAL4"/>
    <property type="match status" value="1"/>
</dbReference>
<evidence type="ECO:0000256" key="4">
    <source>
        <dbReference type="ARBA" id="ARBA00023242"/>
    </source>
</evidence>
<name>A0A9W9UC96_9EURO</name>
<proteinExistence type="predicted"/>
<dbReference type="AlphaFoldDB" id="A0A9W9UC96"/>
<feature type="domain" description="Zn(2)-C6 fungal-type" evidence="6">
    <location>
        <begin position="13"/>
        <end position="43"/>
    </location>
</feature>
<dbReference type="InterPro" id="IPR053157">
    <property type="entry name" value="Sterol_Uptake_Regulator"/>
</dbReference>
<feature type="region of interest" description="Disordered" evidence="5">
    <location>
        <begin position="41"/>
        <end position="73"/>
    </location>
</feature>
<dbReference type="PROSITE" id="PS50048">
    <property type="entry name" value="ZN2_CY6_FUNGAL_2"/>
    <property type="match status" value="1"/>
</dbReference>
<evidence type="ECO:0000256" key="5">
    <source>
        <dbReference type="SAM" id="MobiDB-lite"/>
    </source>
</evidence>
<evidence type="ECO:0000256" key="2">
    <source>
        <dbReference type="ARBA" id="ARBA00023125"/>
    </source>
</evidence>
<keyword evidence="3" id="KW-0804">Transcription</keyword>
<organism evidence="7 8">
    <name type="scientific">Penicillium atrosanguineum</name>
    <dbReference type="NCBI Taxonomy" id="1132637"/>
    <lineage>
        <taxon>Eukaryota</taxon>
        <taxon>Fungi</taxon>
        <taxon>Dikarya</taxon>
        <taxon>Ascomycota</taxon>
        <taxon>Pezizomycotina</taxon>
        <taxon>Eurotiomycetes</taxon>
        <taxon>Eurotiomycetidae</taxon>
        <taxon>Eurotiales</taxon>
        <taxon>Aspergillaceae</taxon>
        <taxon>Penicillium</taxon>
    </lineage>
</organism>
<dbReference type="GO" id="GO:0003677">
    <property type="term" value="F:DNA binding"/>
    <property type="evidence" value="ECO:0007669"/>
    <property type="project" value="UniProtKB-KW"/>
</dbReference>
<reference evidence="7" key="2">
    <citation type="journal article" date="2023" name="IMA Fungus">
        <title>Comparative genomic study of the Penicillium genus elucidates a diverse pangenome and 15 lateral gene transfer events.</title>
        <authorList>
            <person name="Petersen C."/>
            <person name="Sorensen T."/>
            <person name="Nielsen M.R."/>
            <person name="Sondergaard T.E."/>
            <person name="Sorensen J.L."/>
            <person name="Fitzpatrick D.A."/>
            <person name="Frisvad J.C."/>
            <person name="Nielsen K.L."/>
        </authorList>
    </citation>
    <scope>NUCLEOTIDE SEQUENCE</scope>
    <source>
        <strain evidence="7">IBT 21472</strain>
    </source>
</reference>